<evidence type="ECO:0000259" key="1">
    <source>
        <dbReference type="PROSITE" id="PS50075"/>
    </source>
</evidence>
<name>A0ABS2AKK7_9ACTN</name>
<proteinExistence type="predicted"/>
<dbReference type="PROSITE" id="PS50075">
    <property type="entry name" value="CARRIER"/>
    <property type="match status" value="1"/>
</dbReference>
<reference evidence="2 3" key="1">
    <citation type="submission" date="2021-01" db="EMBL/GenBank/DDBJ databases">
        <title>Actinoplanes sp. nov. LDG1-06 isolated from lichen.</title>
        <authorList>
            <person name="Saeng-In P."/>
            <person name="Phongsopitanun W."/>
            <person name="Kanchanasin P."/>
            <person name="Yuki M."/>
            <person name="Kudo T."/>
            <person name="Ohkuma M."/>
            <person name="Tanasupawat S."/>
        </authorList>
    </citation>
    <scope>NUCLEOTIDE SEQUENCE [LARGE SCALE GENOMIC DNA]</scope>
    <source>
        <strain evidence="2 3">LDG1-06</strain>
    </source>
</reference>
<sequence>MSTSADAAITESSDDIVGAEVSRYLARYVDDVTLLERERLISSGLLDSLAAVALIAFLQKRFAIEVLDEDLDLANFDSVAQVVAFVARKRAG</sequence>
<dbReference type="Gene3D" id="1.10.1200.10">
    <property type="entry name" value="ACP-like"/>
    <property type="match status" value="1"/>
</dbReference>
<keyword evidence="3" id="KW-1185">Reference proteome</keyword>
<comment type="caution">
    <text evidence="2">The sequence shown here is derived from an EMBL/GenBank/DDBJ whole genome shotgun (WGS) entry which is preliminary data.</text>
</comment>
<dbReference type="RefSeq" id="WP_203380353.1">
    <property type="nucleotide sequence ID" value="NZ_JAENHP010000014.1"/>
</dbReference>
<accession>A0ABS2AKK7</accession>
<organism evidence="2 3">
    <name type="scientific">Paractinoplanes ovalisporus</name>
    <dbReference type="NCBI Taxonomy" id="2810368"/>
    <lineage>
        <taxon>Bacteria</taxon>
        <taxon>Bacillati</taxon>
        <taxon>Actinomycetota</taxon>
        <taxon>Actinomycetes</taxon>
        <taxon>Micromonosporales</taxon>
        <taxon>Micromonosporaceae</taxon>
        <taxon>Paractinoplanes</taxon>
    </lineage>
</organism>
<dbReference type="InterPro" id="IPR009081">
    <property type="entry name" value="PP-bd_ACP"/>
</dbReference>
<gene>
    <name evidence="2" type="ORF">JIG36_33150</name>
</gene>
<dbReference type="Proteomes" id="UP000632138">
    <property type="component" value="Unassembled WGS sequence"/>
</dbReference>
<protein>
    <submittedName>
        <fullName evidence="2">Acyl carrier protein</fullName>
    </submittedName>
</protein>
<dbReference type="InterPro" id="IPR036736">
    <property type="entry name" value="ACP-like_sf"/>
</dbReference>
<evidence type="ECO:0000313" key="2">
    <source>
        <dbReference type="EMBL" id="MBM2620370.1"/>
    </source>
</evidence>
<feature type="domain" description="Carrier" evidence="1">
    <location>
        <begin position="11"/>
        <end position="90"/>
    </location>
</feature>
<dbReference type="SUPFAM" id="SSF47336">
    <property type="entry name" value="ACP-like"/>
    <property type="match status" value="1"/>
</dbReference>
<evidence type="ECO:0000313" key="3">
    <source>
        <dbReference type="Proteomes" id="UP000632138"/>
    </source>
</evidence>
<dbReference type="EMBL" id="JAENHP010000014">
    <property type="protein sequence ID" value="MBM2620370.1"/>
    <property type="molecule type" value="Genomic_DNA"/>
</dbReference>